<dbReference type="GO" id="GO:0016705">
    <property type="term" value="F:oxidoreductase activity, acting on paired donors, with incorporation or reduction of molecular oxygen"/>
    <property type="evidence" value="ECO:0007669"/>
    <property type="project" value="InterPro"/>
</dbReference>
<dbReference type="OrthoDB" id="3945418at2759"/>
<evidence type="ECO:0008006" key="10">
    <source>
        <dbReference type="Google" id="ProtNLM"/>
    </source>
</evidence>
<dbReference type="GO" id="GO:0005506">
    <property type="term" value="F:iron ion binding"/>
    <property type="evidence" value="ECO:0007669"/>
    <property type="project" value="InterPro"/>
</dbReference>
<dbReference type="PRINTS" id="PR00465">
    <property type="entry name" value="EP450IV"/>
</dbReference>
<keyword evidence="5 7" id="KW-0408">Iron</keyword>
<accession>A0A9W4UAI6</accession>
<evidence type="ECO:0000256" key="3">
    <source>
        <dbReference type="ARBA" id="ARBA00022723"/>
    </source>
</evidence>
<dbReference type="Pfam" id="PF00067">
    <property type="entry name" value="p450"/>
    <property type="match status" value="1"/>
</dbReference>
<dbReference type="InterPro" id="IPR036396">
    <property type="entry name" value="Cyt_P450_sf"/>
</dbReference>
<protein>
    <recommendedName>
        <fullName evidence="10">Cytochrome P450</fullName>
    </recommendedName>
</protein>
<dbReference type="GO" id="GO:0004497">
    <property type="term" value="F:monooxygenase activity"/>
    <property type="evidence" value="ECO:0007669"/>
    <property type="project" value="UniProtKB-KW"/>
</dbReference>
<proteinExistence type="inferred from homology"/>
<evidence type="ECO:0000313" key="8">
    <source>
        <dbReference type="EMBL" id="CAI6331170.1"/>
    </source>
</evidence>
<evidence type="ECO:0000256" key="2">
    <source>
        <dbReference type="ARBA" id="ARBA00010617"/>
    </source>
</evidence>
<evidence type="ECO:0000313" key="9">
    <source>
        <dbReference type="Proteomes" id="UP001152607"/>
    </source>
</evidence>
<dbReference type="InterPro" id="IPR050121">
    <property type="entry name" value="Cytochrome_P450_monoxygenase"/>
</dbReference>
<dbReference type="EMBL" id="CAOQHR010000002">
    <property type="protein sequence ID" value="CAI6331170.1"/>
    <property type="molecule type" value="Genomic_DNA"/>
</dbReference>
<keyword evidence="6" id="KW-0503">Monooxygenase</keyword>
<name>A0A9W4UAI6_9PLEO</name>
<dbReference type="PRINTS" id="PR00385">
    <property type="entry name" value="P450"/>
</dbReference>
<evidence type="ECO:0000256" key="5">
    <source>
        <dbReference type="ARBA" id="ARBA00023004"/>
    </source>
</evidence>
<dbReference type="AlphaFoldDB" id="A0A9W4UAI6"/>
<organism evidence="8 9">
    <name type="scientific">Periconia digitata</name>
    <dbReference type="NCBI Taxonomy" id="1303443"/>
    <lineage>
        <taxon>Eukaryota</taxon>
        <taxon>Fungi</taxon>
        <taxon>Dikarya</taxon>
        <taxon>Ascomycota</taxon>
        <taxon>Pezizomycotina</taxon>
        <taxon>Dothideomycetes</taxon>
        <taxon>Pleosporomycetidae</taxon>
        <taxon>Pleosporales</taxon>
        <taxon>Massarineae</taxon>
        <taxon>Periconiaceae</taxon>
        <taxon>Periconia</taxon>
    </lineage>
</organism>
<sequence length="529" mass="59379">MEYLVLLLSALVLYVAYGLFWRLYLSPIAHIPGPRIAAATRLYEAYYDLVLGGQYTFKIGELHKEYGPVIRISPWEVHIHDPDFYGTIYASATAQRKSDKYPFFTKFMGLDLCVFATVEHDLHRKRRAALLPFFSKASVRRLQPVITERVEVLLSRAKEFRGTGRVLNASCMFSALTNDVVNLYSFARCDYRLEDPNFDPWARDASLQGANSANFMKHAPWINDVVKRLPDAMVAKILPALATFTTQKRSSEAQVVKIIEGQNEGWKEREHPTIFHEVLSSKLPPEEKTVARLADDAQMVVMAGTLTTAAALEVISFWLLSQPDTLQKLKDELSAAIPVPTEASNVPLPTLEALPYLTAVIKEGMRLSYGVSTRLQRIDPNNTMTYTDKDTGKSWAIPAGTPVASTSVLIHRDESIYPNSERFSPERWLDGRATALEKYLVSFCAGSRRCFGENLAYAEIYVGLAAIWRVWGSCDEEGKRLAWGEDDVGALSLWETTKRDVEIESDQFVPAAQKGSKGIQLMAWHPQAA</sequence>
<dbReference type="Proteomes" id="UP001152607">
    <property type="component" value="Unassembled WGS sequence"/>
</dbReference>
<gene>
    <name evidence="8" type="ORF">PDIGIT_LOCUS4420</name>
</gene>
<dbReference type="SUPFAM" id="SSF48264">
    <property type="entry name" value="Cytochrome P450"/>
    <property type="match status" value="1"/>
</dbReference>
<evidence type="ECO:0000256" key="7">
    <source>
        <dbReference type="PIRSR" id="PIRSR602403-1"/>
    </source>
</evidence>
<feature type="binding site" description="axial binding residue" evidence="7">
    <location>
        <position position="450"/>
    </location>
    <ligand>
        <name>heme</name>
        <dbReference type="ChEBI" id="CHEBI:30413"/>
    </ligand>
    <ligandPart>
        <name>Fe</name>
        <dbReference type="ChEBI" id="CHEBI:18248"/>
    </ligandPart>
</feature>
<evidence type="ECO:0000256" key="4">
    <source>
        <dbReference type="ARBA" id="ARBA00023002"/>
    </source>
</evidence>
<keyword evidence="7" id="KW-0349">Heme</keyword>
<dbReference type="Gene3D" id="1.10.630.10">
    <property type="entry name" value="Cytochrome P450"/>
    <property type="match status" value="1"/>
</dbReference>
<keyword evidence="9" id="KW-1185">Reference proteome</keyword>
<dbReference type="CDD" id="cd11062">
    <property type="entry name" value="CYP58-like"/>
    <property type="match status" value="1"/>
</dbReference>
<evidence type="ECO:0000256" key="1">
    <source>
        <dbReference type="ARBA" id="ARBA00001971"/>
    </source>
</evidence>
<comment type="caution">
    <text evidence="8">The sequence shown here is derived from an EMBL/GenBank/DDBJ whole genome shotgun (WGS) entry which is preliminary data.</text>
</comment>
<comment type="similarity">
    <text evidence="2">Belongs to the cytochrome P450 family.</text>
</comment>
<dbReference type="PANTHER" id="PTHR24305:SF157">
    <property type="entry name" value="N-ACETYLTRYPTOPHAN 6-HYDROXYLASE IVOC-RELATED"/>
    <property type="match status" value="1"/>
</dbReference>
<evidence type="ECO:0000256" key="6">
    <source>
        <dbReference type="ARBA" id="ARBA00023033"/>
    </source>
</evidence>
<dbReference type="PANTHER" id="PTHR24305">
    <property type="entry name" value="CYTOCHROME P450"/>
    <property type="match status" value="1"/>
</dbReference>
<dbReference type="GO" id="GO:0020037">
    <property type="term" value="F:heme binding"/>
    <property type="evidence" value="ECO:0007669"/>
    <property type="project" value="InterPro"/>
</dbReference>
<keyword evidence="4" id="KW-0560">Oxidoreductase</keyword>
<dbReference type="InterPro" id="IPR001128">
    <property type="entry name" value="Cyt_P450"/>
</dbReference>
<comment type="cofactor">
    <cofactor evidence="1 7">
        <name>heme</name>
        <dbReference type="ChEBI" id="CHEBI:30413"/>
    </cofactor>
</comment>
<dbReference type="InterPro" id="IPR002403">
    <property type="entry name" value="Cyt_P450_E_grp-IV"/>
</dbReference>
<keyword evidence="3 7" id="KW-0479">Metal-binding</keyword>
<reference evidence="8" key="1">
    <citation type="submission" date="2023-01" db="EMBL/GenBank/DDBJ databases">
        <authorList>
            <person name="Van Ghelder C."/>
            <person name="Rancurel C."/>
        </authorList>
    </citation>
    <scope>NUCLEOTIDE SEQUENCE</scope>
    <source>
        <strain evidence="8">CNCM I-4278</strain>
    </source>
</reference>